<keyword evidence="6 7" id="KW-0472">Membrane</keyword>
<feature type="transmembrane region" description="Helical" evidence="7">
    <location>
        <begin position="346"/>
        <end position="362"/>
    </location>
</feature>
<feature type="domain" description="Major facilitator superfamily (MFS) profile" evidence="8">
    <location>
        <begin position="26"/>
        <end position="480"/>
    </location>
</feature>
<dbReference type="PANTHER" id="PTHR42718:SF46">
    <property type="entry name" value="BLR6921 PROTEIN"/>
    <property type="match status" value="1"/>
</dbReference>
<comment type="subcellular location">
    <subcellularLocation>
        <location evidence="1">Cell membrane</location>
        <topology evidence="1">Multi-pass membrane protein</topology>
    </subcellularLocation>
</comment>
<feature type="transmembrane region" description="Helical" evidence="7">
    <location>
        <begin position="280"/>
        <end position="305"/>
    </location>
</feature>
<evidence type="ECO:0000256" key="2">
    <source>
        <dbReference type="ARBA" id="ARBA00022448"/>
    </source>
</evidence>
<keyword evidence="5 7" id="KW-1133">Transmembrane helix</keyword>
<dbReference type="PROSITE" id="PS50850">
    <property type="entry name" value="MFS"/>
    <property type="match status" value="1"/>
</dbReference>
<keyword evidence="4 7" id="KW-0812">Transmembrane</keyword>
<name>A0A4Y6PMI8_PERCE</name>
<dbReference type="OrthoDB" id="9807274at2"/>
<keyword evidence="10" id="KW-1185">Reference proteome</keyword>
<accession>A0A5B8XYG3</accession>
<dbReference type="CDD" id="cd17503">
    <property type="entry name" value="MFS_LmrB_MDR_like"/>
    <property type="match status" value="1"/>
</dbReference>
<protein>
    <submittedName>
        <fullName evidence="9">Multidrug efflux MFS transporter</fullName>
    </submittedName>
</protein>
<dbReference type="NCBIfam" id="TIGR00711">
    <property type="entry name" value="efflux_EmrB"/>
    <property type="match status" value="1"/>
</dbReference>
<dbReference type="InterPro" id="IPR011701">
    <property type="entry name" value="MFS"/>
</dbReference>
<dbReference type="Gene3D" id="1.20.1720.10">
    <property type="entry name" value="Multidrug resistance protein D"/>
    <property type="match status" value="1"/>
</dbReference>
<dbReference type="InterPro" id="IPR004638">
    <property type="entry name" value="EmrB-like"/>
</dbReference>
<reference evidence="9 10" key="1">
    <citation type="submission" date="2019-06" db="EMBL/GenBank/DDBJ databases">
        <title>Persicimonas caeni gen. nov., sp. nov., a predatory bacterium isolated from solar saltern.</title>
        <authorList>
            <person name="Wang S."/>
        </authorList>
    </citation>
    <scope>NUCLEOTIDE SEQUENCE [LARGE SCALE GENOMIC DNA]</scope>
    <source>
        <strain evidence="9 10">YN101</strain>
    </source>
</reference>
<sequence>MSRSDRTPVSPSDRSAYSEQVSPFTVLAIAIASAFMAILAASSANVALPAIGDALGLKVTVLHWIVTAYMIAFMVAIPAAGWLADRRGARPVMLGSLGLFGIGSLICALAPTSEMLIAGRIVQGFGASAIMPVSMILVTAAFPPERRGRALGIWLVGAVVGPILGPTVGGLLVEYATWHWVFGMNVPLAALVLAYAAMKLPAKAERDTSSKFDALGFGLLAGGGIASVVALAELRGESLPPAVHVAIGVAGVVLLALFAWRQMNAENPLFPREVLQDGKIRAALTLTVVRSVAMFGPIFLLPVMLQEVMGYGAKDTGLLIAVGAIAVGVCSPVAGRAIDKMGPRKPAMVGVVLLAISMWAWHDLGPQSTIWTIVWPQIIRGFGLSLLINALTVTVLNRSPEGRSGGGASVLSLTNQLSGAVAIAALNALVALGLHQAGLVDTDLTGSIAAAKAFDAAFVVSGVICAFGLVPAFWLPSRLETATSHES</sequence>
<dbReference type="Proteomes" id="UP000315995">
    <property type="component" value="Chromosome"/>
</dbReference>
<dbReference type="InterPro" id="IPR036259">
    <property type="entry name" value="MFS_trans_sf"/>
</dbReference>
<feature type="transmembrane region" description="Helical" evidence="7">
    <location>
        <begin position="317"/>
        <end position="334"/>
    </location>
</feature>
<feature type="transmembrane region" description="Helical" evidence="7">
    <location>
        <begin position="456"/>
        <end position="475"/>
    </location>
</feature>
<evidence type="ECO:0000256" key="1">
    <source>
        <dbReference type="ARBA" id="ARBA00004651"/>
    </source>
</evidence>
<feature type="transmembrane region" description="Helical" evidence="7">
    <location>
        <begin position="238"/>
        <end position="260"/>
    </location>
</feature>
<dbReference type="Gene3D" id="1.20.1250.20">
    <property type="entry name" value="MFS general substrate transporter like domains"/>
    <property type="match status" value="1"/>
</dbReference>
<dbReference type="PANTHER" id="PTHR42718">
    <property type="entry name" value="MAJOR FACILITATOR SUPERFAMILY MULTIDRUG TRANSPORTER MFSC"/>
    <property type="match status" value="1"/>
</dbReference>
<keyword evidence="2" id="KW-0813">Transport</keyword>
<evidence type="ECO:0000256" key="7">
    <source>
        <dbReference type="SAM" id="Phobius"/>
    </source>
</evidence>
<evidence type="ECO:0000256" key="4">
    <source>
        <dbReference type="ARBA" id="ARBA00022692"/>
    </source>
</evidence>
<dbReference type="RefSeq" id="WP_141195937.1">
    <property type="nucleotide sequence ID" value="NZ_CP041186.1"/>
</dbReference>
<evidence type="ECO:0000256" key="5">
    <source>
        <dbReference type="ARBA" id="ARBA00022989"/>
    </source>
</evidence>
<proteinExistence type="predicted"/>
<dbReference type="GO" id="GO:0005886">
    <property type="term" value="C:plasma membrane"/>
    <property type="evidence" value="ECO:0007669"/>
    <property type="project" value="UniProtKB-SubCell"/>
</dbReference>
<accession>A0A4Y6PMI8</accession>
<gene>
    <name evidence="9" type="ORF">FIV42_01405</name>
</gene>
<dbReference type="AlphaFoldDB" id="A0A4Y6PMI8"/>
<feature type="transmembrane region" description="Helical" evidence="7">
    <location>
        <begin position="417"/>
        <end position="436"/>
    </location>
</feature>
<feature type="transmembrane region" description="Helical" evidence="7">
    <location>
        <begin position="374"/>
        <end position="396"/>
    </location>
</feature>
<feature type="transmembrane region" description="Helical" evidence="7">
    <location>
        <begin position="91"/>
        <end position="111"/>
    </location>
</feature>
<feature type="transmembrane region" description="Helical" evidence="7">
    <location>
        <begin position="61"/>
        <end position="84"/>
    </location>
</feature>
<evidence type="ECO:0000256" key="3">
    <source>
        <dbReference type="ARBA" id="ARBA00022475"/>
    </source>
</evidence>
<feature type="transmembrane region" description="Helical" evidence="7">
    <location>
        <begin position="150"/>
        <end position="172"/>
    </location>
</feature>
<dbReference type="SUPFAM" id="SSF103473">
    <property type="entry name" value="MFS general substrate transporter"/>
    <property type="match status" value="1"/>
</dbReference>
<dbReference type="InterPro" id="IPR020846">
    <property type="entry name" value="MFS_dom"/>
</dbReference>
<dbReference type="Pfam" id="PF07690">
    <property type="entry name" value="MFS_1"/>
    <property type="match status" value="1"/>
</dbReference>
<organism evidence="9 10">
    <name type="scientific">Persicimonas caeni</name>
    <dbReference type="NCBI Taxonomy" id="2292766"/>
    <lineage>
        <taxon>Bacteria</taxon>
        <taxon>Deltaproteobacteria</taxon>
        <taxon>Bradymonadales</taxon>
        <taxon>Bradymonadaceae</taxon>
        <taxon>Persicimonas</taxon>
    </lineage>
</organism>
<keyword evidence="3" id="KW-1003">Cell membrane</keyword>
<feature type="transmembrane region" description="Helical" evidence="7">
    <location>
        <begin position="21"/>
        <end position="41"/>
    </location>
</feature>
<evidence type="ECO:0000256" key="6">
    <source>
        <dbReference type="ARBA" id="ARBA00023136"/>
    </source>
</evidence>
<dbReference type="EMBL" id="CP041186">
    <property type="protein sequence ID" value="QDG49439.1"/>
    <property type="molecule type" value="Genomic_DNA"/>
</dbReference>
<feature type="transmembrane region" description="Helical" evidence="7">
    <location>
        <begin position="212"/>
        <end position="232"/>
    </location>
</feature>
<evidence type="ECO:0000259" key="8">
    <source>
        <dbReference type="PROSITE" id="PS50850"/>
    </source>
</evidence>
<evidence type="ECO:0000313" key="9">
    <source>
        <dbReference type="EMBL" id="QDG49439.1"/>
    </source>
</evidence>
<feature type="transmembrane region" description="Helical" evidence="7">
    <location>
        <begin position="178"/>
        <end position="200"/>
    </location>
</feature>
<feature type="transmembrane region" description="Helical" evidence="7">
    <location>
        <begin position="117"/>
        <end position="138"/>
    </location>
</feature>
<evidence type="ECO:0000313" key="10">
    <source>
        <dbReference type="Proteomes" id="UP000315995"/>
    </source>
</evidence>
<dbReference type="PRINTS" id="PR01036">
    <property type="entry name" value="TCRTETB"/>
</dbReference>
<dbReference type="GO" id="GO:0022857">
    <property type="term" value="F:transmembrane transporter activity"/>
    <property type="evidence" value="ECO:0007669"/>
    <property type="project" value="InterPro"/>
</dbReference>